<feature type="transmembrane region" description="Helical" evidence="5">
    <location>
        <begin position="158"/>
        <end position="179"/>
    </location>
</feature>
<proteinExistence type="predicted"/>
<gene>
    <name evidence="7" type="ORF">UFOPK2399_01039</name>
</gene>
<dbReference type="Gene3D" id="1.20.144.10">
    <property type="entry name" value="Phosphatidic acid phosphatase type 2/haloperoxidase"/>
    <property type="match status" value="1"/>
</dbReference>
<dbReference type="AlphaFoldDB" id="A0A6J6PIT5"/>
<dbReference type="Pfam" id="PF14378">
    <property type="entry name" value="PAP2_3"/>
    <property type="match status" value="1"/>
</dbReference>
<feature type="transmembrane region" description="Helical" evidence="5">
    <location>
        <begin position="252"/>
        <end position="268"/>
    </location>
</feature>
<dbReference type="PANTHER" id="PTHR31310">
    <property type="match status" value="1"/>
</dbReference>
<evidence type="ECO:0000256" key="2">
    <source>
        <dbReference type="ARBA" id="ARBA00022692"/>
    </source>
</evidence>
<dbReference type="GO" id="GO:0016020">
    <property type="term" value="C:membrane"/>
    <property type="evidence" value="ECO:0007669"/>
    <property type="project" value="UniProtKB-SubCell"/>
</dbReference>
<evidence type="ECO:0000256" key="4">
    <source>
        <dbReference type="ARBA" id="ARBA00023136"/>
    </source>
</evidence>
<dbReference type="InterPro" id="IPR026841">
    <property type="entry name" value="Aur1/Ipt1"/>
</dbReference>
<feature type="domain" description="Inositolphosphotransferase Aur1/Ipt1" evidence="6">
    <location>
        <begin position="127"/>
        <end position="290"/>
    </location>
</feature>
<feature type="transmembrane region" description="Helical" evidence="5">
    <location>
        <begin position="38"/>
        <end position="57"/>
    </location>
</feature>
<dbReference type="InterPro" id="IPR036938">
    <property type="entry name" value="PAP2/HPO_sf"/>
</dbReference>
<dbReference type="PANTHER" id="PTHR31310:SF7">
    <property type="entry name" value="PA-PHOSPHATASE RELATED-FAMILY PROTEIN DDB_G0268928"/>
    <property type="match status" value="1"/>
</dbReference>
<dbReference type="CDD" id="cd03386">
    <property type="entry name" value="PAP2_Aur1_like"/>
    <property type="match status" value="1"/>
</dbReference>
<feature type="transmembrane region" description="Helical" evidence="5">
    <location>
        <begin position="226"/>
        <end position="245"/>
    </location>
</feature>
<keyword evidence="2 5" id="KW-0812">Transmembrane</keyword>
<keyword evidence="4 5" id="KW-0472">Membrane</keyword>
<keyword evidence="3 5" id="KW-1133">Transmembrane helix</keyword>
<dbReference type="SUPFAM" id="SSF48317">
    <property type="entry name" value="Acid phosphatase/Vanadium-dependent haloperoxidase"/>
    <property type="match status" value="1"/>
</dbReference>
<evidence type="ECO:0000313" key="7">
    <source>
        <dbReference type="EMBL" id="CAB4696174.1"/>
    </source>
</evidence>
<feature type="transmembrane region" description="Helical" evidence="5">
    <location>
        <begin position="130"/>
        <end position="151"/>
    </location>
</feature>
<sequence>MEGEIRPRISRQLLHLLWPVVFVLALAADWAVGGAPLGGRRGVVWATLGVLSFALATPKRLPRFVSGWAPFAVLLLVYGVLRGFADGLLFPAHVTPQLDVDKFLFFGAVPTVWLQHHLWHGVGDARAWDYGVFVVYLSHFFATLVLAGVFWVRNQRLFAQYAASVCLLSGAAFVTYVLYPAVPPWLAGDEGFLPHVDRIPHAVGTDLPFGGFGALFQNGEKVANNVAAVPSLHAGYAFLILLFLWRFARGPWRVVVALYPVAMAFSLVYGGEHYVSDCLLGWIYAGLAFLVVRHFEPSLHWNMGHHPSADTERS</sequence>
<dbReference type="EMBL" id="CAEZXP010000002">
    <property type="protein sequence ID" value="CAB4696174.1"/>
    <property type="molecule type" value="Genomic_DNA"/>
</dbReference>
<organism evidence="7">
    <name type="scientific">freshwater metagenome</name>
    <dbReference type="NCBI Taxonomy" id="449393"/>
    <lineage>
        <taxon>unclassified sequences</taxon>
        <taxon>metagenomes</taxon>
        <taxon>ecological metagenomes</taxon>
    </lineage>
</organism>
<protein>
    <submittedName>
        <fullName evidence="7">Unannotated protein</fullName>
    </submittedName>
</protein>
<reference evidence="7" key="1">
    <citation type="submission" date="2020-05" db="EMBL/GenBank/DDBJ databases">
        <authorList>
            <person name="Chiriac C."/>
            <person name="Salcher M."/>
            <person name="Ghai R."/>
            <person name="Kavagutti S V."/>
        </authorList>
    </citation>
    <scope>NUCLEOTIDE SEQUENCE</scope>
</reference>
<feature type="transmembrane region" description="Helical" evidence="5">
    <location>
        <begin position="12"/>
        <end position="32"/>
    </location>
</feature>
<comment type="subcellular location">
    <subcellularLocation>
        <location evidence="1">Membrane</location>
        <topology evidence="1">Multi-pass membrane protein</topology>
    </subcellularLocation>
</comment>
<feature type="transmembrane region" description="Helical" evidence="5">
    <location>
        <begin position="274"/>
        <end position="292"/>
    </location>
</feature>
<evidence type="ECO:0000256" key="3">
    <source>
        <dbReference type="ARBA" id="ARBA00022989"/>
    </source>
</evidence>
<evidence type="ECO:0000256" key="1">
    <source>
        <dbReference type="ARBA" id="ARBA00004141"/>
    </source>
</evidence>
<dbReference type="InterPro" id="IPR052185">
    <property type="entry name" value="IPC_Synthase-Related"/>
</dbReference>
<feature type="transmembrane region" description="Helical" evidence="5">
    <location>
        <begin position="64"/>
        <end position="81"/>
    </location>
</feature>
<name>A0A6J6PIT5_9ZZZZ</name>
<evidence type="ECO:0000259" key="6">
    <source>
        <dbReference type="Pfam" id="PF14378"/>
    </source>
</evidence>
<evidence type="ECO:0000256" key="5">
    <source>
        <dbReference type="SAM" id="Phobius"/>
    </source>
</evidence>
<accession>A0A6J6PIT5</accession>